<reference evidence="4" key="1">
    <citation type="submission" date="2016-05" db="EMBL/GenBank/DDBJ databases">
        <authorList>
            <person name="Lavstsen T."/>
            <person name="Jespersen J.S."/>
        </authorList>
    </citation>
    <scope>NUCLEOTIDE SEQUENCE [LARGE SCALE GENOMIC DNA]</scope>
</reference>
<feature type="compositionally biased region" description="Low complexity" evidence="2">
    <location>
        <begin position="666"/>
        <end position="686"/>
    </location>
</feature>
<evidence type="ECO:0000256" key="2">
    <source>
        <dbReference type="SAM" id="MobiDB-lite"/>
    </source>
</evidence>
<dbReference type="Proteomes" id="UP000078560">
    <property type="component" value="Unassembled WGS sequence"/>
</dbReference>
<sequence>MFFNNSNSSNNNNNNEEKNNIFSNSNAVNNNGTNANNSNMWNMPNNNLSNSNFFGNNLNNQNDINKNSNSLFSNNLNNQTDIMKNSNFFGTNMNNQNDINKSNSSLFGNNINTQNSINKNNSIFGNTSMDVNKNSNIFGNVSTNSVTNTSANSFNPNLFSAAKKDVYPGFTRTLLGNTTNNSSNMFRQSTLGSSIALGSQLNEDRNTESAGLFSKEQLEAAKQIFANSSSSNSFSGFNNNKTNNNSGNKLTFSGGFSSSSSAFAKNNINPFQSIALQATTQNDKSSISSTTASPLVKNIPPKSFFASANNNNDGKLNPFGIPSMSNLSSTNKLNTFEGFNQNIKPFNQSENSLFSSQNNMNNNAFGNNNSSKSLLTNFNTSFSSFAKTNTTDMFKPNNNTSMSPFLSPFNKSPSTTNNASTSFGENFKMANESKVSENPFIFTNSSCNRTGGDTLPGSFSLFPGNIQNKNSTTEGDDKKNLVSKPAEGKTAEAITSPCPSEEKKTEKENYPVENVPSKEIAQAENADSSKSGETEKYNNKVDIEGEGERIDEAKEKVTREEKEINQVEDKAGSANDKADNTEDKEDNAEDKANHENDKEDHAEDKANNVEDKVGGGSVEKIADKLADNRTSSENECVRVEKTKQTDSSHKEEIHDKEKDEDDNSTAINIGNSNADSSSGNNLFGNNTLFGSSLFKGSLFSKNEKESEETSNNSSKGAEHKEGNFNLVFKSEQNEQSEKTNVNTEQQEKSGLEKSDEYVKEKEDFSWGFKENANDKKVTSPFINFNVKLNENNKQMGDERKNEKEEKKEEKLLSEEQKWSERFTTQKTSLFNFDISSSFLNKESKELEDADRKKDEDDKKVDKKSAKEDSSPVLETHDKGIPSKVDDKKKFWMFSFSKKKEQKEQEESNEKVDFKEQCKTNEKKENQNEANQSFSNFSPFSANFSRGKNNFFDSINKENEKKNEEPKASKSVNFSNISPFNNTFQTDFSKNNLFHKREEKNNAFFSAGNTSSFFNTGGSDNKESQSKSQSGRNDIDSSCGNGEENENVNKISTMIKFISLEDRKKNVYINNMEEYDDKNEGKQHALVNANMNNNNESVDHSQQVLLNFQLKETKGTLRTNDYTKNMNFKDFQFISDQNKEVQIEQEKQLEKNRKVVEKSIKQNELYFKKNLDQEMIIDVINNLSSFVKNKINFMNYCSNEILDIYNKVAYYEKMYALISDDQIKIEKKQEALEKRLRLIQSEQSDMLTLLNELDNENSINFLKIINKKNITKDDTINNKNIYMDIDNFEKIANKMHNLEELMQSLNNFSNDDIVSDMVNKCHNNELNCENIEKQLSNASNELRNMK</sequence>
<feature type="region of interest" description="Disordered" evidence="2">
    <location>
        <begin position="1"/>
        <end position="44"/>
    </location>
</feature>
<feature type="compositionally biased region" description="Basic and acidic residues" evidence="2">
    <location>
        <begin position="500"/>
        <end position="510"/>
    </location>
</feature>
<evidence type="ECO:0000313" key="4">
    <source>
        <dbReference type="EMBL" id="SBS84571.1"/>
    </source>
</evidence>
<feature type="compositionally biased region" description="Basic and acidic residues" evidence="2">
    <location>
        <begin position="795"/>
        <end position="817"/>
    </location>
</feature>
<feature type="region of interest" description="Disordered" evidence="2">
    <location>
        <begin position="1011"/>
        <end position="1044"/>
    </location>
</feature>
<feature type="compositionally biased region" description="Basic and acidic residues" evidence="2">
    <location>
        <begin position="530"/>
        <end position="581"/>
    </location>
</feature>
<evidence type="ECO:0000313" key="3">
    <source>
        <dbReference type="EMBL" id="SBS81779.1"/>
    </source>
</evidence>
<dbReference type="EMBL" id="FLQU01000184">
    <property type="protein sequence ID" value="SBS81779.1"/>
    <property type="molecule type" value="Genomic_DNA"/>
</dbReference>
<protein>
    <recommendedName>
        <fullName evidence="7">Nucleoporin NUP138</fullName>
    </recommendedName>
</protein>
<feature type="compositionally biased region" description="Basic and acidic residues" evidence="2">
    <location>
        <begin position="589"/>
        <end position="613"/>
    </location>
</feature>
<feature type="compositionally biased region" description="Basic and acidic residues" evidence="2">
    <location>
        <begin position="475"/>
        <end position="490"/>
    </location>
</feature>
<dbReference type="EMBL" id="FLQV01000204">
    <property type="protein sequence ID" value="SBS84571.1"/>
    <property type="molecule type" value="Genomic_DNA"/>
</dbReference>
<feature type="compositionally biased region" description="Low complexity" evidence="2">
    <location>
        <begin position="927"/>
        <end position="941"/>
    </location>
</feature>
<feature type="compositionally biased region" description="Basic and acidic residues" evidence="2">
    <location>
        <begin position="745"/>
        <end position="757"/>
    </location>
</feature>
<feature type="compositionally biased region" description="Basic and acidic residues" evidence="2">
    <location>
        <begin position="620"/>
        <end position="657"/>
    </location>
</feature>
<reference evidence="5 6" key="2">
    <citation type="submission" date="2016-05" db="EMBL/GenBank/DDBJ databases">
        <authorList>
            <person name="Naeem Raeece"/>
        </authorList>
    </citation>
    <scope>NUCLEOTIDE SEQUENCE [LARGE SCALE GENOMIC DNA]</scope>
</reference>
<evidence type="ECO:0000256" key="1">
    <source>
        <dbReference type="SAM" id="Coils"/>
    </source>
</evidence>
<feature type="region of interest" description="Disordered" evidence="2">
    <location>
        <begin position="779"/>
        <end position="817"/>
    </location>
</feature>
<feature type="region of interest" description="Disordered" evidence="2">
    <location>
        <begin position="461"/>
        <end position="686"/>
    </location>
</feature>
<evidence type="ECO:0000313" key="6">
    <source>
        <dbReference type="Proteomes" id="UP000078560"/>
    </source>
</evidence>
<feature type="compositionally biased region" description="Polar residues" evidence="2">
    <location>
        <begin position="780"/>
        <end position="794"/>
    </location>
</feature>
<proteinExistence type="predicted"/>
<keyword evidence="1" id="KW-0175">Coiled coil</keyword>
<accession>A0A1A8VYX1</accession>
<organism evidence="4 5">
    <name type="scientific">Plasmodium ovale curtisi</name>
    <dbReference type="NCBI Taxonomy" id="864141"/>
    <lineage>
        <taxon>Eukaryota</taxon>
        <taxon>Sar</taxon>
        <taxon>Alveolata</taxon>
        <taxon>Apicomplexa</taxon>
        <taxon>Aconoidasida</taxon>
        <taxon>Haemosporida</taxon>
        <taxon>Plasmodiidae</taxon>
        <taxon>Plasmodium</taxon>
        <taxon>Plasmodium (Plasmodium)</taxon>
    </lineage>
</organism>
<feature type="coiled-coil region" evidence="1">
    <location>
        <begin position="1290"/>
        <end position="1340"/>
    </location>
</feature>
<dbReference type="Proteomes" id="UP000078546">
    <property type="component" value="Unassembled WGS sequence"/>
</dbReference>
<gene>
    <name evidence="4" type="ORF">POVCU1_011070</name>
    <name evidence="3" type="ORF">POVCU2_0012020</name>
</gene>
<feature type="compositionally biased region" description="Polar residues" evidence="2">
    <location>
        <begin position="1025"/>
        <end position="1039"/>
    </location>
</feature>
<feature type="compositionally biased region" description="Basic and acidic residues" evidence="2">
    <location>
        <begin position="897"/>
        <end position="926"/>
    </location>
</feature>
<dbReference type="VEuPathDB" id="PlasmoDB:PocGH01_07010900"/>
<feature type="region of interest" description="Disordered" evidence="2">
    <location>
        <begin position="897"/>
        <end position="941"/>
    </location>
</feature>
<evidence type="ECO:0008006" key="7">
    <source>
        <dbReference type="Google" id="ProtNLM"/>
    </source>
</evidence>
<evidence type="ECO:0000313" key="5">
    <source>
        <dbReference type="Proteomes" id="UP000078546"/>
    </source>
</evidence>
<name>A0A1A8VYX1_PLAOA</name>
<feature type="region of interest" description="Disordered" evidence="2">
    <location>
        <begin position="841"/>
        <end position="883"/>
    </location>
</feature>
<feature type="region of interest" description="Disordered" evidence="2">
    <location>
        <begin position="700"/>
        <end position="757"/>
    </location>
</feature>